<evidence type="ECO:0000313" key="2">
    <source>
        <dbReference type="EMBL" id="CAH0555921.1"/>
    </source>
</evidence>
<dbReference type="Proteomes" id="UP001154078">
    <property type="component" value="Chromosome 4"/>
</dbReference>
<dbReference type="InterPro" id="IPR036457">
    <property type="entry name" value="PPM-type-like_dom_sf"/>
</dbReference>
<sequence length="444" mass="50446">MCSQKNDSQSWTDDLPVCKNTGIGFSINQKYREDGHPQEAHCYEDYTSNYKFENCHWYAVFDGHEGRKAAEYCSQRMLADICFSPWNEKRSDEEIKEFLRQCFVTVEKAYLDTMGEILAEKTDLICDIPEGCTPFEFYRRKPEKLERLKYLNNELECGTTAAVALICNDKLFVANVGNCRVLLFQTDQNNVLKVVQLSVDHDLKNEDELLRLSQIGVNINKLRKGSHLGNQESTRCLGNYSVKLAYTECDELSTATQEPVTSEPDIHGGILLDESCRFLLLMSSGLYKSIEEATRTDQVNKFIAQCVVEQFREQSTLAGVAQAVVDKVVHMHRDWFMSSTANAVYTKREDMTLVLRNFNYPLPNAITSPSKSYNPIVMSNEVYKNTLTANSTITNTTSSSEENLIDDGIGADLKIAPYVDFSEFYNNFKIAKDSGTLPQGIEWE</sequence>
<gene>
    <name evidence="2" type="ORF">MELIAE_LOCUS7169</name>
</gene>
<dbReference type="EMBL" id="OV121135">
    <property type="protein sequence ID" value="CAH0555921.1"/>
    <property type="molecule type" value="Genomic_DNA"/>
</dbReference>
<dbReference type="PROSITE" id="PS51746">
    <property type="entry name" value="PPM_2"/>
    <property type="match status" value="1"/>
</dbReference>
<dbReference type="SMART" id="SM00332">
    <property type="entry name" value="PP2Cc"/>
    <property type="match status" value="1"/>
</dbReference>
<dbReference type="AlphaFoldDB" id="A0A9P0FGQ7"/>
<feature type="domain" description="PPM-type phosphatase" evidence="1">
    <location>
        <begin position="22"/>
        <end position="358"/>
    </location>
</feature>
<dbReference type="CDD" id="cd00143">
    <property type="entry name" value="PP2Cc"/>
    <property type="match status" value="1"/>
</dbReference>
<proteinExistence type="predicted"/>
<reference evidence="2" key="1">
    <citation type="submission" date="2021-12" db="EMBL/GenBank/DDBJ databases">
        <authorList>
            <person name="King R."/>
        </authorList>
    </citation>
    <scope>NUCLEOTIDE SEQUENCE</scope>
</reference>
<dbReference type="SUPFAM" id="SSF81606">
    <property type="entry name" value="PP2C-like"/>
    <property type="match status" value="1"/>
</dbReference>
<dbReference type="InterPro" id="IPR015655">
    <property type="entry name" value="PP2C"/>
</dbReference>
<dbReference type="Gene3D" id="3.60.40.10">
    <property type="entry name" value="PPM-type phosphatase domain"/>
    <property type="match status" value="1"/>
</dbReference>
<dbReference type="Pfam" id="PF00481">
    <property type="entry name" value="PP2C"/>
    <property type="match status" value="1"/>
</dbReference>
<accession>A0A9P0FGQ7</accession>
<dbReference type="PANTHER" id="PTHR13832:SF533">
    <property type="entry name" value="TGF-BETA-ACTIVATED KINASE 1 AND MAP3K7-BINDING PROTEIN 1"/>
    <property type="match status" value="1"/>
</dbReference>
<evidence type="ECO:0000259" key="1">
    <source>
        <dbReference type="PROSITE" id="PS51746"/>
    </source>
</evidence>
<protein>
    <recommendedName>
        <fullName evidence="1">PPM-type phosphatase domain-containing protein</fullName>
    </recommendedName>
</protein>
<evidence type="ECO:0000313" key="3">
    <source>
        <dbReference type="Proteomes" id="UP001154078"/>
    </source>
</evidence>
<keyword evidence="3" id="KW-1185">Reference proteome</keyword>
<dbReference type="PANTHER" id="PTHR13832">
    <property type="entry name" value="PROTEIN PHOSPHATASE 2C"/>
    <property type="match status" value="1"/>
</dbReference>
<organism evidence="2 3">
    <name type="scientific">Brassicogethes aeneus</name>
    <name type="common">Rape pollen beetle</name>
    <name type="synonym">Meligethes aeneus</name>
    <dbReference type="NCBI Taxonomy" id="1431903"/>
    <lineage>
        <taxon>Eukaryota</taxon>
        <taxon>Metazoa</taxon>
        <taxon>Ecdysozoa</taxon>
        <taxon>Arthropoda</taxon>
        <taxon>Hexapoda</taxon>
        <taxon>Insecta</taxon>
        <taxon>Pterygota</taxon>
        <taxon>Neoptera</taxon>
        <taxon>Endopterygota</taxon>
        <taxon>Coleoptera</taxon>
        <taxon>Polyphaga</taxon>
        <taxon>Cucujiformia</taxon>
        <taxon>Nitidulidae</taxon>
        <taxon>Meligethinae</taxon>
        <taxon>Brassicogethes</taxon>
    </lineage>
</organism>
<dbReference type="GO" id="GO:0004722">
    <property type="term" value="F:protein serine/threonine phosphatase activity"/>
    <property type="evidence" value="ECO:0007669"/>
    <property type="project" value="InterPro"/>
</dbReference>
<dbReference type="OrthoDB" id="10049211at2759"/>
<name>A0A9P0FGQ7_BRAAE</name>
<dbReference type="InterPro" id="IPR001932">
    <property type="entry name" value="PPM-type_phosphatase-like_dom"/>
</dbReference>